<name>A0ABW4SSM2_9ACTN</name>
<dbReference type="EMBL" id="JBHUFV010000021">
    <property type="protein sequence ID" value="MFD1932542.1"/>
    <property type="molecule type" value="Genomic_DNA"/>
</dbReference>
<dbReference type="SMART" id="SM00882">
    <property type="entry name" value="CoA_trans"/>
    <property type="match status" value="1"/>
</dbReference>
<gene>
    <name evidence="2" type="ORF">ACFSKW_13750</name>
</gene>
<sequence>MTALPRELLVVEGARQIRDGDLVIVGTGLPLLAATLAQRTHAPGAKLVIESGVMFPKVVPTPVSVVDPRLMHGAARHGSLFEALGGLVQRGLVRTGFLGGAEVDQYANINSTTVAGKRLPGSGGANDIASHCSQVVILTDHERRRFPARCGYVTSPGFLGGPGERAKAGLGPLRVKVVTDLCVMEAEDSALTVTALMPGATARAVLENTGFTPAFADPLDTVLPPDPEELRLLREEIDPACVYFPERIAR</sequence>
<comment type="caution">
    <text evidence="2">The sequence shown here is derived from an EMBL/GenBank/DDBJ whole genome shotgun (WGS) entry which is preliminary data.</text>
</comment>
<protein>
    <submittedName>
        <fullName evidence="2">CoA-transferase subunit beta</fullName>
    </submittedName>
</protein>
<organism evidence="2 3">
    <name type="scientific">Nonomuraea mangrovi</name>
    <dbReference type="NCBI Taxonomy" id="2316207"/>
    <lineage>
        <taxon>Bacteria</taxon>
        <taxon>Bacillati</taxon>
        <taxon>Actinomycetota</taxon>
        <taxon>Actinomycetes</taxon>
        <taxon>Streptosporangiales</taxon>
        <taxon>Streptosporangiaceae</taxon>
        <taxon>Nonomuraea</taxon>
    </lineage>
</organism>
<keyword evidence="3" id="KW-1185">Reference proteome</keyword>
<dbReference type="PANTHER" id="PTHR43293:SF3">
    <property type="entry name" value="CHOLESTEROL RING-CLEAVING HYDROLASE IPDB SUBUNIT"/>
    <property type="match status" value="1"/>
</dbReference>
<evidence type="ECO:0000256" key="1">
    <source>
        <dbReference type="ARBA" id="ARBA00007047"/>
    </source>
</evidence>
<accession>A0ABW4SSM2</accession>
<comment type="similarity">
    <text evidence="1">Belongs to the 3-oxoacid CoA-transferase subunit B family.</text>
</comment>
<dbReference type="PANTHER" id="PTHR43293">
    <property type="entry name" value="ACETATE COA-TRANSFERASE YDIF"/>
    <property type="match status" value="1"/>
</dbReference>
<dbReference type="SUPFAM" id="SSF100950">
    <property type="entry name" value="NagB/RpiA/CoA transferase-like"/>
    <property type="match status" value="1"/>
</dbReference>
<dbReference type="Proteomes" id="UP001597368">
    <property type="component" value="Unassembled WGS sequence"/>
</dbReference>
<dbReference type="Gene3D" id="3.40.1080.10">
    <property type="entry name" value="Glutaconate Coenzyme A-transferase"/>
    <property type="match status" value="1"/>
</dbReference>
<evidence type="ECO:0000313" key="2">
    <source>
        <dbReference type="EMBL" id="MFD1932542.1"/>
    </source>
</evidence>
<reference evidence="3" key="1">
    <citation type="journal article" date="2019" name="Int. J. Syst. Evol. Microbiol.">
        <title>The Global Catalogue of Microorganisms (GCM) 10K type strain sequencing project: providing services to taxonomists for standard genome sequencing and annotation.</title>
        <authorList>
            <consortium name="The Broad Institute Genomics Platform"/>
            <consortium name="The Broad Institute Genome Sequencing Center for Infectious Disease"/>
            <person name="Wu L."/>
            <person name="Ma J."/>
        </authorList>
    </citation>
    <scope>NUCLEOTIDE SEQUENCE [LARGE SCALE GENOMIC DNA]</scope>
    <source>
        <strain evidence="3">ICMP 6774ER</strain>
    </source>
</reference>
<proteinExistence type="inferred from homology"/>
<dbReference type="InterPro" id="IPR004165">
    <property type="entry name" value="CoA_trans_fam_I"/>
</dbReference>
<dbReference type="InterPro" id="IPR037171">
    <property type="entry name" value="NagB/RpiA_transferase-like"/>
</dbReference>
<dbReference type="Pfam" id="PF01144">
    <property type="entry name" value="CoA_trans"/>
    <property type="match status" value="1"/>
</dbReference>
<evidence type="ECO:0000313" key="3">
    <source>
        <dbReference type="Proteomes" id="UP001597368"/>
    </source>
</evidence>
<dbReference type="RefSeq" id="WP_379572605.1">
    <property type="nucleotide sequence ID" value="NZ_JBHUFV010000021.1"/>
</dbReference>